<evidence type="ECO:0000313" key="2">
    <source>
        <dbReference type="Proteomes" id="UP000184442"/>
    </source>
</evidence>
<dbReference type="RefSeq" id="WP_073024965.1">
    <property type="nucleotide sequence ID" value="NZ_FQZS01000005.1"/>
</dbReference>
<protein>
    <submittedName>
        <fullName evidence="1">Uncharacterized protein</fullName>
    </submittedName>
</protein>
<accession>A0A1M6CRK9</accession>
<name>A0A1M6CRK9_9FIRM</name>
<reference evidence="1 2" key="1">
    <citation type="submission" date="2016-11" db="EMBL/GenBank/DDBJ databases">
        <authorList>
            <person name="Jaros S."/>
            <person name="Januszkiewicz K."/>
            <person name="Wedrychowicz H."/>
        </authorList>
    </citation>
    <scope>NUCLEOTIDE SEQUENCE [LARGE SCALE GENOMIC DNA]</scope>
    <source>
        <strain evidence="1 2">DSM 19022</strain>
    </source>
</reference>
<dbReference type="STRING" id="1122184.SAMN02745176_00900"/>
<gene>
    <name evidence="1" type="ORF">SAMN02745176_00900</name>
</gene>
<dbReference type="AlphaFoldDB" id="A0A1M6CRK9"/>
<sequence length="79" mass="8988">MEINKTDTPGVFKIKFAGTKGIPNNMDGLKEALDIIILAHLGLTYTFTFNTWEFVYQKTWGDCLNMTWNDLRSLNGVSK</sequence>
<dbReference type="Proteomes" id="UP000184442">
    <property type="component" value="Unassembled WGS sequence"/>
</dbReference>
<organism evidence="1 2">
    <name type="scientific">Lutispora thermophila DSM 19022</name>
    <dbReference type="NCBI Taxonomy" id="1122184"/>
    <lineage>
        <taxon>Bacteria</taxon>
        <taxon>Bacillati</taxon>
        <taxon>Bacillota</taxon>
        <taxon>Clostridia</taxon>
        <taxon>Lutisporales</taxon>
        <taxon>Lutisporaceae</taxon>
        <taxon>Lutispora</taxon>
    </lineage>
</organism>
<keyword evidence="2" id="KW-1185">Reference proteome</keyword>
<dbReference type="OrthoDB" id="1629754at2"/>
<dbReference type="EMBL" id="FQZS01000005">
    <property type="protein sequence ID" value="SHI63368.1"/>
    <property type="molecule type" value="Genomic_DNA"/>
</dbReference>
<evidence type="ECO:0000313" key="1">
    <source>
        <dbReference type="EMBL" id="SHI63368.1"/>
    </source>
</evidence>
<proteinExistence type="predicted"/>